<dbReference type="AlphaFoldDB" id="A0A0E9QTV7"/>
<dbReference type="EMBL" id="GBXM01089039">
    <property type="protein sequence ID" value="JAH19538.1"/>
    <property type="molecule type" value="Transcribed_RNA"/>
</dbReference>
<protein>
    <submittedName>
        <fullName evidence="1">Uncharacterized protein</fullName>
    </submittedName>
</protein>
<organism evidence="1">
    <name type="scientific">Anguilla anguilla</name>
    <name type="common">European freshwater eel</name>
    <name type="synonym">Muraena anguilla</name>
    <dbReference type="NCBI Taxonomy" id="7936"/>
    <lineage>
        <taxon>Eukaryota</taxon>
        <taxon>Metazoa</taxon>
        <taxon>Chordata</taxon>
        <taxon>Craniata</taxon>
        <taxon>Vertebrata</taxon>
        <taxon>Euteleostomi</taxon>
        <taxon>Actinopterygii</taxon>
        <taxon>Neopterygii</taxon>
        <taxon>Teleostei</taxon>
        <taxon>Anguilliformes</taxon>
        <taxon>Anguillidae</taxon>
        <taxon>Anguilla</taxon>
    </lineage>
</organism>
<reference evidence="1" key="2">
    <citation type="journal article" date="2015" name="Fish Shellfish Immunol.">
        <title>Early steps in the European eel (Anguilla anguilla)-Vibrio vulnificus interaction in the gills: Role of the RtxA13 toxin.</title>
        <authorList>
            <person name="Callol A."/>
            <person name="Pajuelo D."/>
            <person name="Ebbesson L."/>
            <person name="Teles M."/>
            <person name="MacKenzie S."/>
            <person name="Amaro C."/>
        </authorList>
    </citation>
    <scope>NUCLEOTIDE SEQUENCE</scope>
</reference>
<accession>A0A0E9QTV7</accession>
<evidence type="ECO:0000313" key="1">
    <source>
        <dbReference type="EMBL" id="JAH19538.1"/>
    </source>
</evidence>
<name>A0A0E9QTV7_ANGAN</name>
<sequence length="19" mass="2207">MLCVYAVCSCNNIIYKKKI</sequence>
<proteinExistence type="predicted"/>
<reference evidence="1" key="1">
    <citation type="submission" date="2014-11" db="EMBL/GenBank/DDBJ databases">
        <authorList>
            <person name="Amaro Gonzalez C."/>
        </authorList>
    </citation>
    <scope>NUCLEOTIDE SEQUENCE</scope>
</reference>